<comment type="caution">
    <text evidence="2">The sequence shown here is derived from an EMBL/GenBank/DDBJ whole genome shotgun (WGS) entry which is preliminary data.</text>
</comment>
<organism evidence="2 3">
    <name type="scientific">Phytophthora rubi</name>
    <dbReference type="NCBI Taxonomy" id="129364"/>
    <lineage>
        <taxon>Eukaryota</taxon>
        <taxon>Sar</taxon>
        <taxon>Stramenopiles</taxon>
        <taxon>Oomycota</taxon>
        <taxon>Peronosporomycetes</taxon>
        <taxon>Peronosporales</taxon>
        <taxon>Peronosporaceae</taxon>
        <taxon>Phytophthora</taxon>
    </lineage>
</organism>
<dbReference type="AlphaFoldDB" id="A0A6A3J2X0"/>
<evidence type="ECO:0000256" key="1">
    <source>
        <dbReference type="SAM" id="MobiDB-lite"/>
    </source>
</evidence>
<evidence type="ECO:0000313" key="2">
    <source>
        <dbReference type="EMBL" id="KAE8988701.1"/>
    </source>
</evidence>
<sequence>MFSGVDHTGRCKTKGLRREGVLLPPNSPPAEDAPAQALHVLRVLLAVRLNKELDEIHEDPRHGREGTVRRQVCRAERDSCNLEKKFGGGVPEGAGEVPLKELVSKFSGYKTLGSVTNADARQLHDIQHQRVHQRREGSGRWMHGMRPDTLSATGPAGTLQERCTWLDSSVSGYVSFVGISLAHPTKAATPGEVGIRYGTN</sequence>
<protein>
    <submittedName>
        <fullName evidence="2">Uncharacterized protein</fullName>
    </submittedName>
</protein>
<reference evidence="2 3" key="1">
    <citation type="submission" date="2018-09" db="EMBL/GenBank/DDBJ databases">
        <title>Genomic investigation of the strawberry pathogen Phytophthora fragariae indicates pathogenicity is determined by transcriptional variation in three key races.</title>
        <authorList>
            <person name="Adams T.M."/>
            <person name="Armitage A.D."/>
            <person name="Sobczyk M.K."/>
            <person name="Bates H.J."/>
            <person name="Dunwell J.M."/>
            <person name="Nellist C.F."/>
            <person name="Harrison R.J."/>
        </authorList>
    </citation>
    <scope>NUCLEOTIDE SEQUENCE [LARGE SCALE GENOMIC DNA]</scope>
    <source>
        <strain evidence="2 3">SCRP249</strain>
    </source>
</reference>
<name>A0A6A3J2X0_9STRA</name>
<accession>A0A6A3J2X0</accession>
<proteinExistence type="predicted"/>
<evidence type="ECO:0000313" key="3">
    <source>
        <dbReference type="Proteomes" id="UP000429607"/>
    </source>
</evidence>
<feature type="compositionally biased region" description="Basic and acidic residues" evidence="1">
    <location>
        <begin position="129"/>
        <end position="138"/>
    </location>
</feature>
<gene>
    <name evidence="2" type="ORF">PR001_g21973</name>
</gene>
<dbReference type="EMBL" id="QXFV01002376">
    <property type="protein sequence ID" value="KAE8988701.1"/>
    <property type="molecule type" value="Genomic_DNA"/>
</dbReference>
<dbReference type="Proteomes" id="UP000429607">
    <property type="component" value="Unassembled WGS sequence"/>
</dbReference>
<feature type="region of interest" description="Disordered" evidence="1">
    <location>
        <begin position="129"/>
        <end position="156"/>
    </location>
</feature>